<dbReference type="EMBL" id="KQ435716">
    <property type="protein sequence ID" value="KOX79071.1"/>
    <property type="molecule type" value="Genomic_DNA"/>
</dbReference>
<reference evidence="1 2" key="1">
    <citation type="submission" date="2015-07" db="EMBL/GenBank/DDBJ databases">
        <title>The genome of Melipona quadrifasciata.</title>
        <authorList>
            <person name="Pan H."/>
            <person name="Kapheim K."/>
        </authorList>
    </citation>
    <scope>NUCLEOTIDE SEQUENCE [LARGE SCALE GENOMIC DNA]</scope>
    <source>
        <strain evidence="1">0111107301</strain>
        <tissue evidence="1">Whole body</tissue>
    </source>
</reference>
<dbReference type="AlphaFoldDB" id="A0A0N1IU07"/>
<organism evidence="1 2">
    <name type="scientific">Melipona quadrifasciata</name>
    <dbReference type="NCBI Taxonomy" id="166423"/>
    <lineage>
        <taxon>Eukaryota</taxon>
        <taxon>Metazoa</taxon>
        <taxon>Ecdysozoa</taxon>
        <taxon>Arthropoda</taxon>
        <taxon>Hexapoda</taxon>
        <taxon>Insecta</taxon>
        <taxon>Pterygota</taxon>
        <taxon>Neoptera</taxon>
        <taxon>Endopterygota</taxon>
        <taxon>Hymenoptera</taxon>
        <taxon>Apocrita</taxon>
        <taxon>Aculeata</taxon>
        <taxon>Apoidea</taxon>
        <taxon>Anthophila</taxon>
        <taxon>Apidae</taxon>
        <taxon>Melipona</taxon>
    </lineage>
</organism>
<protein>
    <submittedName>
        <fullName evidence="1">Uncharacterized protein</fullName>
    </submittedName>
</protein>
<gene>
    <name evidence="1" type="ORF">WN51_10119</name>
</gene>
<accession>A0A0N1IU07</accession>
<evidence type="ECO:0000313" key="1">
    <source>
        <dbReference type="EMBL" id="KOX79071.1"/>
    </source>
</evidence>
<name>A0A0N1IU07_9HYME</name>
<evidence type="ECO:0000313" key="2">
    <source>
        <dbReference type="Proteomes" id="UP000053105"/>
    </source>
</evidence>
<dbReference type="Proteomes" id="UP000053105">
    <property type="component" value="Unassembled WGS sequence"/>
</dbReference>
<proteinExistence type="predicted"/>
<sequence>MYMHKLRVVCRFPRAQAQMHRWWSKSGGGAVVEALAYSLGPLVRTIVLSLESALPFWQHQLRALQ</sequence>
<keyword evidence="2" id="KW-1185">Reference proteome</keyword>